<dbReference type="AlphaFoldDB" id="A0A9P6D9K4"/>
<evidence type="ECO:0000313" key="2">
    <source>
        <dbReference type="Proteomes" id="UP000807025"/>
    </source>
</evidence>
<proteinExistence type="predicted"/>
<reference evidence="1" key="1">
    <citation type="submission" date="2020-11" db="EMBL/GenBank/DDBJ databases">
        <authorList>
            <consortium name="DOE Joint Genome Institute"/>
            <person name="Ahrendt S."/>
            <person name="Riley R."/>
            <person name="Andreopoulos W."/>
            <person name="Labutti K."/>
            <person name="Pangilinan J."/>
            <person name="Ruiz-Duenas F.J."/>
            <person name="Barrasa J.M."/>
            <person name="Sanchez-Garcia M."/>
            <person name="Camarero S."/>
            <person name="Miyauchi S."/>
            <person name="Serrano A."/>
            <person name="Linde D."/>
            <person name="Babiker R."/>
            <person name="Drula E."/>
            <person name="Ayuso-Fernandez I."/>
            <person name="Pacheco R."/>
            <person name="Padilla G."/>
            <person name="Ferreira P."/>
            <person name="Barriuso J."/>
            <person name="Kellner H."/>
            <person name="Castanera R."/>
            <person name="Alfaro M."/>
            <person name="Ramirez L."/>
            <person name="Pisabarro A.G."/>
            <person name="Kuo A."/>
            <person name="Tritt A."/>
            <person name="Lipzen A."/>
            <person name="He G."/>
            <person name="Yan M."/>
            <person name="Ng V."/>
            <person name="Cullen D."/>
            <person name="Martin F."/>
            <person name="Rosso M.-N."/>
            <person name="Henrissat B."/>
            <person name="Hibbett D."/>
            <person name="Martinez A.T."/>
            <person name="Grigoriev I.V."/>
        </authorList>
    </citation>
    <scope>NUCLEOTIDE SEQUENCE</scope>
    <source>
        <strain evidence="1">ATCC 90797</strain>
    </source>
</reference>
<comment type="caution">
    <text evidence="1">The sequence shown here is derived from an EMBL/GenBank/DDBJ whole genome shotgun (WGS) entry which is preliminary data.</text>
</comment>
<gene>
    <name evidence="1" type="ORF">BDN71DRAFT_1458154</name>
</gene>
<accession>A0A9P6D9K4</accession>
<organism evidence="1 2">
    <name type="scientific">Pleurotus eryngii</name>
    <name type="common">Boletus of the steppes</name>
    <dbReference type="NCBI Taxonomy" id="5323"/>
    <lineage>
        <taxon>Eukaryota</taxon>
        <taxon>Fungi</taxon>
        <taxon>Dikarya</taxon>
        <taxon>Basidiomycota</taxon>
        <taxon>Agaricomycotina</taxon>
        <taxon>Agaricomycetes</taxon>
        <taxon>Agaricomycetidae</taxon>
        <taxon>Agaricales</taxon>
        <taxon>Pleurotineae</taxon>
        <taxon>Pleurotaceae</taxon>
        <taxon>Pleurotus</taxon>
    </lineage>
</organism>
<dbReference type="Proteomes" id="UP000807025">
    <property type="component" value="Unassembled WGS sequence"/>
</dbReference>
<dbReference type="EMBL" id="MU154752">
    <property type="protein sequence ID" value="KAF9487763.1"/>
    <property type="molecule type" value="Genomic_DNA"/>
</dbReference>
<name>A0A9P6D9K4_PLEER</name>
<protein>
    <submittedName>
        <fullName evidence="1">Uncharacterized protein</fullName>
    </submittedName>
</protein>
<evidence type="ECO:0000313" key="1">
    <source>
        <dbReference type="EMBL" id="KAF9487763.1"/>
    </source>
</evidence>
<keyword evidence="2" id="KW-1185">Reference proteome</keyword>
<sequence>MARPMLDTSILANPSDLRPNLCARRVLTAIMGQANGTDCRISTRAPEAHWQAVTAADRCSMRHLLRAGLVHVHRTSSRWRVD</sequence>